<protein>
    <submittedName>
        <fullName evidence="1">Uncharacterized protein</fullName>
    </submittedName>
</protein>
<organism evidence="1">
    <name type="scientific">Arundo donax</name>
    <name type="common">Giant reed</name>
    <name type="synonym">Donax arundinaceus</name>
    <dbReference type="NCBI Taxonomy" id="35708"/>
    <lineage>
        <taxon>Eukaryota</taxon>
        <taxon>Viridiplantae</taxon>
        <taxon>Streptophyta</taxon>
        <taxon>Embryophyta</taxon>
        <taxon>Tracheophyta</taxon>
        <taxon>Spermatophyta</taxon>
        <taxon>Magnoliopsida</taxon>
        <taxon>Liliopsida</taxon>
        <taxon>Poales</taxon>
        <taxon>Poaceae</taxon>
        <taxon>PACMAD clade</taxon>
        <taxon>Arundinoideae</taxon>
        <taxon>Arundineae</taxon>
        <taxon>Arundo</taxon>
    </lineage>
</organism>
<sequence>MTRSAALQHGLAHPWTSFMAERQTFGRPIVSNFPFGRGPWTEQTG</sequence>
<reference evidence="1" key="1">
    <citation type="submission" date="2014-09" db="EMBL/GenBank/DDBJ databases">
        <authorList>
            <person name="Magalhaes I.L.F."/>
            <person name="Oliveira U."/>
            <person name="Santos F.R."/>
            <person name="Vidigal T.H.D.A."/>
            <person name="Brescovit A.D."/>
            <person name="Santos A.J."/>
        </authorList>
    </citation>
    <scope>NUCLEOTIDE SEQUENCE</scope>
    <source>
        <tissue evidence="1">Shoot tissue taken approximately 20 cm above the soil surface</tissue>
    </source>
</reference>
<evidence type="ECO:0000313" key="1">
    <source>
        <dbReference type="EMBL" id="JAD53359.1"/>
    </source>
</evidence>
<name>A0A0A9ANQ0_ARUDO</name>
<dbReference type="EMBL" id="GBRH01244536">
    <property type="protein sequence ID" value="JAD53359.1"/>
    <property type="molecule type" value="Transcribed_RNA"/>
</dbReference>
<reference evidence="1" key="2">
    <citation type="journal article" date="2015" name="Data Brief">
        <title>Shoot transcriptome of the giant reed, Arundo donax.</title>
        <authorList>
            <person name="Barrero R.A."/>
            <person name="Guerrero F.D."/>
            <person name="Moolhuijzen P."/>
            <person name="Goolsby J.A."/>
            <person name="Tidwell J."/>
            <person name="Bellgard S.E."/>
            <person name="Bellgard M.I."/>
        </authorList>
    </citation>
    <scope>NUCLEOTIDE SEQUENCE</scope>
    <source>
        <tissue evidence="1">Shoot tissue taken approximately 20 cm above the soil surface</tissue>
    </source>
</reference>
<accession>A0A0A9ANQ0</accession>
<proteinExistence type="predicted"/>
<dbReference type="AlphaFoldDB" id="A0A0A9ANQ0"/>